<evidence type="ECO:0000313" key="2">
    <source>
        <dbReference type="Proteomes" id="UP000283872"/>
    </source>
</evidence>
<reference evidence="1 2" key="1">
    <citation type="submission" date="2018-08" db="EMBL/GenBank/DDBJ databases">
        <title>A genome reference for cultivated species of the human gut microbiota.</title>
        <authorList>
            <person name="Zou Y."/>
            <person name="Xue W."/>
            <person name="Luo G."/>
        </authorList>
    </citation>
    <scope>NUCLEOTIDE SEQUENCE [LARGE SCALE GENOMIC DNA]</scope>
    <source>
        <strain evidence="1 2">AF24-12</strain>
    </source>
</reference>
<comment type="caution">
    <text evidence="1">The sequence shown here is derived from an EMBL/GenBank/DDBJ whole genome shotgun (WGS) entry which is preliminary data.</text>
</comment>
<evidence type="ECO:0000313" key="1">
    <source>
        <dbReference type="EMBL" id="RGS17235.1"/>
    </source>
</evidence>
<accession>A0A3R6DU09</accession>
<protein>
    <submittedName>
        <fullName evidence="1">Uncharacterized protein</fullName>
    </submittedName>
</protein>
<dbReference type="EMBL" id="QRVA01000008">
    <property type="protein sequence ID" value="RGS17235.1"/>
    <property type="molecule type" value="Genomic_DNA"/>
</dbReference>
<dbReference type="AlphaFoldDB" id="A0A3R6DU09"/>
<organism evidence="1 2">
    <name type="scientific">Segatella copri</name>
    <dbReference type="NCBI Taxonomy" id="165179"/>
    <lineage>
        <taxon>Bacteria</taxon>
        <taxon>Pseudomonadati</taxon>
        <taxon>Bacteroidota</taxon>
        <taxon>Bacteroidia</taxon>
        <taxon>Bacteroidales</taxon>
        <taxon>Prevotellaceae</taxon>
        <taxon>Segatella</taxon>
    </lineage>
</organism>
<name>A0A3R6DU09_9BACT</name>
<sequence>MSYPPCYAKIILNSFVSSSESIIFAAMTQVSGFILSPVDAVSNRFTKIFELSTSGFNVLLHAKRNGQWWILKSLKPDVSYT</sequence>
<gene>
    <name evidence="1" type="ORF">DWY11_05290</name>
</gene>
<dbReference type="Proteomes" id="UP000283872">
    <property type="component" value="Unassembled WGS sequence"/>
</dbReference>
<proteinExistence type="predicted"/>